<reference evidence="1 2" key="1">
    <citation type="journal article" date="2017" name="Genome Announc.">
        <title>Draft Genome Sequences of Four Alkaliphilic Bacteria Belonging to the Anaerobacillus Genus.</title>
        <authorList>
            <person name="Bassil N.M."/>
            <person name="Lloyd J.R."/>
        </authorList>
    </citation>
    <scope>NUCLEOTIDE SEQUENCE [LARGE SCALE GENOMIC DNA]</scope>
    <source>
        <strain evidence="1 2">NB2006</strain>
    </source>
</reference>
<evidence type="ECO:0000313" key="1">
    <source>
        <dbReference type="EMBL" id="QOY35106.2"/>
    </source>
</evidence>
<dbReference type="KEGG" id="aia:AWH56_020760"/>
<gene>
    <name evidence="1" type="ORF">AWH56_020760</name>
</gene>
<evidence type="ECO:0000313" key="2">
    <source>
        <dbReference type="Proteomes" id="UP000180175"/>
    </source>
</evidence>
<organism evidence="1 2">
    <name type="scientific">Anaerobacillus isosaccharinicus</name>
    <dbReference type="NCBI Taxonomy" id="1532552"/>
    <lineage>
        <taxon>Bacteria</taxon>
        <taxon>Bacillati</taxon>
        <taxon>Bacillota</taxon>
        <taxon>Bacilli</taxon>
        <taxon>Bacillales</taxon>
        <taxon>Bacillaceae</taxon>
        <taxon>Anaerobacillus</taxon>
    </lineage>
</organism>
<keyword evidence="2" id="KW-1185">Reference proteome</keyword>
<protein>
    <recommendedName>
        <fullName evidence="3">GOLD domain-containing protein</fullName>
    </recommendedName>
</protein>
<evidence type="ECO:0008006" key="3">
    <source>
        <dbReference type="Google" id="ProtNLM"/>
    </source>
</evidence>
<reference evidence="1 2" key="2">
    <citation type="journal article" date="2019" name="Int. J. Syst. Evol. Microbiol.">
        <title>Anaerobacillus isosaccharinicus sp. nov., an alkaliphilic bacterium which degrades isosaccharinic acid.</title>
        <authorList>
            <person name="Bassil N.M."/>
            <person name="Lloyd J.R."/>
        </authorList>
    </citation>
    <scope>NUCLEOTIDE SEQUENCE [LARGE SCALE GENOMIC DNA]</scope>
    <source>
        <strain evidence="1 2">NB2006</strain>
    </source>
</reference>
<proteinExistence type="predicted"/>
<accession>A0A7S7RAQ1</accession>
<dbReference type="Proteomes" id="UP000180175">
    <property type="component" value="Chromosome"/>
</dbReference>
<dbReference type="AlphaFoldDB" id="A0A7S7RAQ1"/>
<sequence length="154" mass="17431">MVRTMSLMVRTMSLMVHFVGCNQLTFLIVLTLLFMVPFSVYASVTSTQYRISATKSGDWDGIFIDFRPTGSTGNVNVRINQYGIHSGEQANIEWRLLHTKTGADKRQSIPRDYNGTLTFTDVPSGDYQLIWESKTNNDTEGWYQVTIAAGKVYK</sequence>
<dbReference type="EMBL" id="CP063356">
    <property type="protein sequence ID" value="QOY35106.2"/>
    <property type="molecule type" value="Genomic_DNA"/>
</dbReference>
<name>A0A7S7RAQ1_9BACI</name>